<dbReference type="SUPFAM" id="SSF74863">
    <property type="entry name" value="Thiol:disulfide interchange protein DsbD, N-terminal domain (DsbD-alpha)"/>
    <property type="match status" value="1"/>
</dbReference>
<sequence length="221" mass="24574">MKNYFIVLFLFINSLVSAQVFDPISFTNEVKQVEGDTYELIITASIDGAWHLYSQHVGEGGPIPTTFTFEDTKGLKLIGNVKEPEGHTVHDPVFEMQIKFFEQEAIFKQQFRLTNTTVKTINFAVEYMACNDTQCLPPETKNFSVSFNNSAENKEAVKLLDKDTSKKVSEDIATEVNDGGHNDTFSSEDTISNQQSAVKASAQKDSLSRLPTSTVPQSKSA</sequence>
<accession>A0A9X1ZYG5</accession>
<evidence type="ECO:0000313" key="4">
    <source>
        <dbReference type="EMBL" id="MCL6220903.1"/>
    </source>
</evidence>
<feature type="region of interest" description="Disordered" evidence="1">
    <location>
        <begin position="175"/>
        <end position="221"/>
    </location>
</feature>
<protein>
    <submittedName>
        <fullName evidence="4">Protein-disulfide reductase DsbD N-terminal domain-containing protein</fullName>
    </submittedName>
</protein>
<dbReference type="InterPro" id="IPR036929">
    <property type="entry name" value="DsbDN_sf"/>
</dbReference>
<evidence type="ECO:0000256" key="2">
    <source>
        <dbReference type="SAM" id="SignalP"/>
    </source>
</evidence>
<dbReference type="Gene3D" id="2.60.40.1250">
    <property type="entry name" value="Thiol:disulfide interchange protein DsbD, N-terminal domain"/>
    <property type="match status" value="1"/>
</dbReference>
<name>A0A9X1ZYG5_9FLAO</name>
<feature type="signal peptide" evidence="2">
    <location>
        <begin position="1"/>
        <end position="18"/>
    </location>
</feature>
<keyword evidence="5" id="KW-1185">Reference proteome</keyword>
<keyword evidence="2" id="KW-0732">Signal</keyword>
<gene>
    <name evidence="4" type="ORF">L1967_21645</name>
</gene>
<feature type="chain" id="PRO_5040985798" evidence="2">
    <location>
        <begin position="19"/>
        <end position="221"/>
    </location>
</feature>
<dbReference type="EMBL" id="JAKHSK010000065">
    <property type="protein sequence ID" value="MCL6220903.1"/>
    <property type="molecule type" value="Genomic_DNA"/>
</dbReference>
<dbReference type="Pfam" id="PF11412">
    <property type="entry name" value="DsbD_N"/>
    <property type="match status" value="1"/>
</dbReference>
<evidence type="ECO:0000313" key="5">
    <source>
        <dbReference type="Proteomes" id="UP001139521"/>
    </source>
</evidence>
<evidence type="ECO:0000256" key="1">
    <source>
        <dbReference type="SAM" id="MobiDB-lite"/>
    </source>
</evidence>
<reference evidence="4" key="1">
    <citation type="submission" date="2022-01" db="EMBL/GenBank/DDBJ databases">
        <title>Genome sequencing of Zunongwangia sp. M21534 genome.</title>
        <authorList>
            <person name="Chen Y."/>
            <person name="Dong C."/>
            <person name="Shao Z."/>
        </authorList>
    </citation>
    <scope>NUCLEOTIDE SEQUENCE</scope>
    <source>
        <strain evidence="4">MCCC M21534</strain>
    </source>
</reference>
<dbReference type="AlphaFoldDB" id="A0A9X1ZYG5"/>
<comment type="caution">
    <text evidence="4">The sequence shown here is derived from an EMBL/GenBank/DDBJ whole genome shotgun (WGS) entry which is preliminary data.</text>
</comment>
<dbReference type="RefSeq" id="WP_249603578.1">
    <property type="nucleotide sequence ID" value="NZ_JAKHSK010000065.1"/>
</dbReference>
<evidence type="ECO:0000259" key="3">
    <source>
        <dbReference type="Pfam" id="PF11412"/>
    </source>
</evidence>
<feature type="domain" description="Thiol:disulfide interchange protein DsbD N-terminal" evidence="3">
    <location>
        <begin position="32"/>
        <end position="145"/>
    </location>
</feature>
<feature type="non-terminal residue" evidence="4">
    <location>
        <position position="221"/>
    </location>
</feature>
<dbReference type="Proteomes" id="UP001139521">
    <property type="component" value="Unassembled WGS sequence"/>
</dbReference>
<dbReference type="InterPro" id="IPR028250">
    <property type="entry name" value="DsbDN"/>
</dbReference>
<proteinExistence type="predicted"/>
<organism evidence="4 5">
    <name type="scientific">Zunongwangia pacifica</name>
    <dbReference type="NCBI Taxonomy" id="2911062"/>
    <lineage>
        <taxon>Bacteria</taxon>
        <taxon>Pseudomonadati</taxon>
        <taxon>Bacteroidota</taxon>
        <taxon>Flavobacteriia</taxon>
        <taxon>Flavobacteriales</taxon>
        <taxon>Flavobacteriaceae</taxon>
        <taxon>Zunongwangia</taxon>
    </lineage>
</organism>
<dbReference type="GO" id="GO:0015035">
    <property type="term" value="F:protein-disulfide reductase activity"/>
    <property type="evidence" value="ECO:0007669"/>
    <property type="project" value="TreeGrafter"/>
</dbReference>
<dbReference type="PANTHER" id="PTHR32234:SF0">
    <property type="entry name" value="THIOL:DISULFIDE INTERCHANGE PROTEIN DSBD"/>
    <property type="match status" value="1"/>
</dbReference>
<dbReference type="GO" id="GO:0045454">
    <property type="term" value="P:cell redox homeostasis"/>
    <property type="evidence" value="ECO:0007669"/>
    <property type="project" value="TreeGrafter"/>
</dbReference>
<feature type="compositionally biased region" description="Polar residues" evidence="1">
    <location>
        <begin position="183"/>
        <end position="221"/>
    </location>
</feature>
<dbReference type="PANTHER" id="PTHR32234">
    <property type="entry name" value="THIOL:DISULFIDE INTERCHANGE PROTEIN DSBD"/>
    <property type="match status" value="1"/>
</dbReference>